<dbReference type="Proteomes" id="UP001159405">
    <property type="component" value="Unassembled WGS sequence"/>
</dbReference>
<organism evidence="2 3">
    <name type="scientific">Porites lobata</name>
    <dbReference type="NCBI Taxonomy" id="104759"/>
    <lineage>
        <taxon>Eukaryota</taxon>
        <taxon>Metazoa</taxon>
        <taxon>Cnidaria</taxon>
        <taxon>Anthozoa</taxon>
        <taxon>Hexacorallia</taxon>
        <taxon>Scleractinia</taxon>
        <taxon>Fungiina</taxon>
        <taxon>Poritidae</taxon>
        <taxon>Porites</taxon>
    </lineage>
</organism>
<accession>A0ABN8QCQ6</accession>
<feature type="non-terminal residue" evidence="2">
    <location>
        <position position="1"/>
    </location>
</feature>
<comment type="caution">
    <text evidence="2">The sequence shown here is derived from an EMBL/GenBank/DDBJ whole genome shotgun (WGS) entry which is preliminary data.</text>
</comment>
<gene>
    <name evidence="2" type="ORF">PLOB_00003518</name>
</gene>
<evidence type="ECO:0000313" key="3">
    <source>
        <dbReference type="Proteomes" id="UP001159405"/>
    </source>
</evidence>
<sequence length="342" mass="38667">QESEKSTSSERLVPGIQKLQIPDESYLPSSETASTTSSSGEDAKYQLQKAKLNACLEQCNVEPLVRHWKDWSKANERTEERYVRRPSEIVKSVLSVVYPENYVHLWKEIKVSSAMDKLMGTDSLQLSSHSSYLEAFSEAYKNAASLDTCRQVLSIMTGVASYRDISRCIPGLTQHRYTIANLHRLQHGRAAPLPMPQLKIDRKQLDHFLAYITSPHLVQDLPSGEKTLKLSSGRVLQVPNVIRMMIPQRITQQYIQYCSEIGFQPFSERTMFRILSECGASVRKSLQGFDYIAAEGTKAFDNLSDLIKQTCNYGDSDTVLQENLKAGKLYLKSDFKVINVGN</sequence>
<reference evidence="2 3" key="1">
    <citation type="submission" date="2022-05" db="EMBL/GenBank/DDBJ databases">
        <authorList>
            <consortium name="Genoscope - CEA"/>
            <person name="William W."/>
        </authorList>
    </citation>
    <scope>NUCLEOTIDE SEQUENCE [LARGE SCALE GENOMIC DNA]</scope>
</reference>
<dbReference type="EMBL" id="CALNXK010000113">
    <property type="protein sequence ID" value="CAH3159183.1"/>
    <property type="molecule type" value="Genomic_DNA"/>
</dbReference>
<keyword evidence="3" id="KW-1185">Reference proteome</keyword>
<feature type="compositionally biased region" description="Low complexity" evidence="1">
    <location>
        <begin position="29"/>
        <end position="39"/>
    </location>
</feature>
<proteinExistence type="predicted"/>
<feature type="region of interest" description="Disordered" evidence="1">
    <location>
        <begin position="1"/>
        <end position="42"/>
    </location>
</feature>
<name>A0ABN8QCQ6_9CNID</name>
<evidence type="ECO:0000313" key="2">
    <source>
        <dbReference type="EMBL" id="CAH3159183.1"/>
    </source>
</evidence>
<protein>
    <submittedName>
        <fullName evidence="2">Uncharacterized protein</fullName>
    </submittedName>
</protein>
<evidence type="ECO:0000256" key="1">
    <source>
        <dbReference type="SAM" id="MobiDB-lite"/>
    </source>
</evidence>